<dbReference type="PANTHER" id="PTHR45661:SF3">
    <property type="entry name" value="IG-LIKE DOMAIN-CONTAINING PROTEIN"/>
    <property type="match status" value="1"/>
</dbReference>
<dbReference type="Proteomes" id="UP001470230">
    <property type="component" value="Unassembled WGS sequence"/>
</dbReference>
<keyword evidence="2" id="KW-1185">Reference proteome</keyword>
<name>A0ABR2L7H1_9EUKA</name>
<evidence type="ECO:0000313" key="1">
    <source>
        <dbReference type="EMBL" id="KAK8898983.1"/>
    </source>
</evidence>
<dbReference type="SUPFAM" id="SSF52058">
    <property type="entry name" value="L domain-like"/>
    <property type="match status" value="1"/>
</dbReference>
<reference evidence="1 2" key="1">
    <citation type="submission" date="2024-04" db="EMBL/GenBank/DDBJ databases">
        <title>Tritrichomonas musculus Genome.</title>
        <authorList>
            <person name="Alves-Ferreira E."/>
            <person name="Grigg M."/>
            <person name="Lorenzi H."/>
            <person name="Galac M."/>
        </authorList>
    </citation>
    <scope>NUCLEOTIDE SEQUENCE [LARGE SCALE GENOMIC DNA]</scope>
    <source>
        <strain evidence="1 2">EAF2021</strain>
    </source>
</reference>
<organism evidence="1 2">
    <name type="scientific">Tritrichomonas musculus</name>
    <dbReference type="NCBI Taxonomy" id="1915356"/>
    <lineage>
        <taxon>Eukaryota</taxon>
        <taxon>Metamonada</taxon>
        <taxon>Parabasalia</taxon>
        <taxon>Tritrichomonadida</taxon>
        <taxon>Tritrichomonadidae</taxon>
        <taxon>Tritrichomonas</taxon>
    </lineage>
</organism>
<dbReference type="EMBL" id="JAPFFF010000001">
    <property type="protein sequence ID" value="KAK8898983.1"/>
    <property type="molecule type" value="Genomic_DNA"/>
</dbReference>
<dbReference type="PANTHER" id="PTHR45661">
    <property type="entry name" value="SURFACE ANTIGEN"/>
    <property type="match status" value="1"/>
</dbReference>
<sequence>MITIQKDGINFELSNNDHTAKVINSPGARGDIYIPRSIKHQSIKYIITQINICSFKNNQTIKTIRFSDNSELRSIDKGAFYNSSLQSITIPSHVTYIGEHAFFLCYNLKTIKFTENCELHSIDKDVFTRSSIESISIPSSVEELKEGWCCGTPKLTCLMVSQKNEYFSYADKERKMIAKKSDLTKNIYDVLVFVARDVKHVVIPATITRINPFAFDECQHLKTIDFCEDSKLTSIEKYSFLHSTIECLSVPSKVVELKEGWCCGTSKLNKVVISPLNKRFVFYDNKLILGKSTENLNAFDILVFARRDIKEAIIPASVKRINSFAFDECFNLKTVEFSKNSELLSIDEGAFSCSSLEKITIPPSVKYIGVEAFSECKHLKSIEFSEGSQLLTIDSKAFIGSSLETLFIPPSVIELKEDWCSCTSKLTHLYLSPHNGHFSYIDDDKKMIAFKSGKDENFDVLTFASRDIEKVVIPSFIRKIGSFSFSRCLNLKMVDFSENSELLSIDERAFSGSSLKKILIPNHVAKIGDFAFCGCNNLQTVLFPDNSELSLINEGTFSWSSLKRIIIPRNVNKICNAAFISCKMLESIEFLGDDLYIGQKCFDNCQNLIVVSLPNAKSISISILAISSLTKNFTLFINAGTKMCSFSPISK</sequence>
<dbReference type="Gene3D" id="3.80.10.10">
    <property type="entry name" value="Ribonuclease Inhibitor"/>
    <property type="match status" value="3"/>
</dbReference>
<dbReference type="Pfam" id="PF13306">
    <property type="entry name" value="LRR_5"/>
    <property type="match status" value="4"/>
</dbReference>
<dbReference type="InterPro" id="IPR032675">
    <property type="entry name" value="LRR_dom_sf"/>
</dbReference>
<proteinExistence type="predicted"/>
<comment type="caution">
    <text evidence="1">The sequence shown here is derived from an EMBL/GenBank/DDBJ whole genome shotgun (WGS) entry which is preliminary data.</text>
</comment>
<evidence type="ECO:0000313" key="2">
    <source>
        <dbReference type="Proteomes" id="UP001470230"/>
    </source>
</evidence>
<dbReference type="InterPro" id="IPR053139">
    <property type="entry name" value="Surface_bspA-like"/>
</dbReference>
<accession>A0ABR2L7H1</accession>
<dbReference type="InterPro" id="IPR026906">
    <property type="entry name" value="LRR_5"/>
</dbReference>
<gene>
    <name evidence="1" type="ORF">M9Y10_001279</name>
</gene>
<protein>
    <recommendedName>
        <fullName evidence="3">Surface antigen BspA-like</fullName>
    </recommendedName>
</protein>
<evidence type="ECO:0008006" key="3">
    <source>
        <dbReference type="Google" id="ProtNLM"/>
    </source>
</evidence>